<dbReference type="eggNOG" id="COG2835">
    <property type="taxonomic scope" value="Bacteria"/>
</dbReference>
<accession>A1WVR2</accession>
<proteinExistence type="predicted"/>
<dbReference type="InterPro" id="IPR005651">
    <property type="entry name" value="Trm112-like"/>
</dbReference>
<keyword evidence="2" id="KW-1185">Reference proteome</keyword>
<dbReference type="KEGG" id="hha:Hhal_0998"/>
<dbReference type="HOGENOM" id="CLU_181422_0_0_6"/>
<dbReference type="SUPFAM" id="SSF158997">
    <property type="entry name" value="Trm112p-like"/>
    <property type="match status" value="1"/>
</dbReference>
<evidence type="ECO:0000313" key="2">
    <source>
        <dbReference type="Proteomes" id="UP000000647"/>
    </source>
</evidence>
<dbReference type="STRING" id="349124.Hhal_0998"/>
<dbReference type="EMBL" id="CP000544">
    <property type="protein sequence ID" value="ABM61774.1"/>
    <property type="molecule type" value="Genomic_DNA"/>
</dbReference>
<reference evidence="2" key="1">
    <citation type="submission" date="2006-12" db="EMBL/GenBank/DDBJ databases">
        <title>Complete sequence of Halorhodospira halophila SL1.</title>
        <authorList>
            <consortium name="US DOE Joint Genome Institute"/>
            <person name="Copeland A."/>
            <person name="Lucas S."/>
            <person name="Lapidus A."/>
            <person name="Barry K."/>
            <person name="Detter J.C."/>
            <person name="Glavina del Rio T."/>
            <person name="Hammon N."/>
            <person name="Israni S."/>
            <person name="Dalin E."/>
            <person name="Tice H."/>
            <person name="Pitluck S."/>
            <person name="Saunders E."/>
            <person name="Brettin T."/>
            <person name="Bruce D."/>
            <person name="Han C."/>
            <person name="Tapia R."/>
            <person name="Schmutz J."/>
            <person name="Larimer F."/>
            <person name="Land M."/>
            <person name="Hauser L."/>
            <person name="Kyrpides N."/>
            <person name="Mikhailova N."/>
            <person name="Hoff W."/>
            <person name="Richardson P."/>
        </authorList>
    </citation>
    <scope>NUCLEOTIDE SEQUENCE [LARGE SCALE GENOMIC DNA]</scope>
    <source>
        <strain evidence="2">DSM 244 / SL1</strain>
    </source>
</reference>
<reference evidence="1 2" key="2">
    <citation type="journal article" date="2013" name="Stand. Genomic Sci.">
        <title>Complete genome sequence of Halorhodospira halophila SL1.</title>
        <authorList>
            <person name="Challacombe J.F."/>
            <person name="Majid S."/>
            <person name="Deole R."/>
            <person name="Brettin T.S."/>
            <person name="Bruce D."/>
            <person name="Delano S.F."/>
            <person name="Detter J.C."/>
            <person name="Gleasner C.D."/>
            <person name="Han C.S."/>
            <person name="Misra M."/>
            <person name="Reitenga K.G."/>
            <person name="Mikhailova N."/>
            <person name="Woyke T."/>
            <person name="Pitluck S."/>
            <person name="Nolan M."/>
            <person name="Land M.L."/>
            <person name="Saunders E."/>
            <person name="Tapia R."/>
            <person name="Lapidus A."/>
            <person name="Ivanova N."/>
            <person name="Hoff W.D."/>
        </authorList>
    </citation>
    <scope>NUCLEOTIDE SEQUENCE [LARGE SCALE GENOMIC DNA]</scope>
    <source>
        <strain evidence="2">DSM 244 / SL1</strain>
    </source>
</reference>
<protein>
    <submittedName>
        <fullName evidence="1">Uncharacterized protein</fullName>
    </submittedName>
</protein>
<sequence length="86" mass="9562">MDRKLLDILCCPITKRPLQPLSTQELEALNRHIADGQARYLDDTVVDTPLDEGLITDNGSRIYRVDDGIPVMLEERSIPGTAAGRD</sequence>
<dbReference type="Proteomes" id="UP000000647">
    <property type="component" value="Chromosome"/>
</dbReference>
<dbReference type="Pfam" id="PF03966">
    <property type="entry name" value="Trm112p"/>
    <property type="match status" value="1"/>
</dbReference>
<name>A1WVR2_HALHL</name>
<organism evidence="1 2">
    <name type="scientific">Halorhodospira halophila (strain DSM 244 / SL1)</name>
    <name type="common">Ectothiorhodospira halophila (strain DSM 244 / SL1)</name>
    <dbReference type="NCBI Taxonomy" id="349124"/>
    <lineage>
        <taxon>Bacteria</taxon>
        <taxon>Pseudomonadati</taxon>
        <taxon>Pseudomonadota</taxon>
        <taxon>Gammaproteobacteria</taxon>
        <taxon>Chromatiales</taxon>
        <taxon>Ectothiorhodospiraceae</taxon>
        <taxon>Halorhodospira</taxon>
    </lineage>
</organism>
<dbReference type="Gene3D" id="2.20.25.10">
    <property type="match status" value="1"/>
</dbReference>
<dbReference type="AlphaFoldDB" id="A1WVR2"/>
<gene>
    <name evidence="1" type="ordered locus">Hhal_0998</name>
</gene>
<evidence type="ECO:0000313" key="1">
    <source>
        <dbReference type="EMBL" id="ABM61774.1"/>
    </source>
</evidence>
<dbReference type="OrthoDB" id="9812205at2"/>